<accession>A0A5B9Q777</accession>
<dbReference type="KEGG" id="bgok:Pr1d_21520"/>
<gene>
    <name evidence="2" type="ORF">Pr1d_21520</name>
</gene>
<sequence length="36" mass="4074">MPQVYPPVQHGATNGSCPPRKLLDQVREVLRAKHYS</sequence>
<dbReference type="Proteomes" id="UP000323917">
    <property type="component" value="Chromosome"/>
</dbReference>
<evidence type="ECO:0000313" key="3">
    <source>
        <dbReference type="Proteomes" id="UP000323917"/>
    </source>
</evidence>
<keyword evidence="3" id="KW-1185">Reference proteome</keyword>
<evidence type="ECO:0000256" key="1">
    <source>
        <dbReference type="SAM" id="MobiDB-lite"/>
    </source>
</evidence>
<dbReference type="EMBL" id="CP042913">
    <property type="protein sequence ID" value="QEG34864.1"/>
    <property type="molecule type" value="Genomic_DNA"/>
</dbReference>
<dbReference type="AlphaFoldDB" id="A0A5B9Q777"/>
<protein>
    <submittedName>
        <fullName evidence="2">Uncharacterized protein</fullName>
    </submittedName>
</protein>
<feature type="region of interest" description="Disordered" evidence="1">
    <location>
        <begin position="1"/>
        <end position="20"/>
    </location>
</feature>
<organism evidence="2 3">
    <name type="scientific">Bythopirellula goksoeyrii</name>
    <dbReference type="NCBI Taxonomy" id="1400387"/>
    <lineage>
        <taxon>Bacteria</taxon>
        <taxon>Pseudomonadati</taxon>
        <taxon>Planctomycetota</taxon>
        <taxon>Planctomycetia</taxon>
        <taxon>Pirellulales</taxon>
        <taxon>Lacipirellulaceae</taxon>
        <taxon>Bythopirellula</taxon>
    </lineage>
</organism>
<evidence type="ECO:0000313" key="2">
    <source>
        <dbReference type="EMBL" id="QEG34864.1"/>
    </source>
</evidence>
<name>A0A5B9Q777_9BACT</name>
<proteinExistence type="predicted"/>
<reference evidence="2 3" key="1">
    <citation type="submission" date="2019-08" db="EMBL/GenBank/DDBJ databases">
        <title>Deep-cultivation of Planctomycetes and their phenomic and genomic characterization uncovers novel biology.</title>
        <authorList>
            <person name="Wiegand S."/>
            <person name="Jogler M."/>
            <person name="Boedeker C."/>
            <person name="Pinto D."/>
            <person name="Vollmers J."/>
            <person name="Rivas-Marin E."/>
            <person name="Kohn T."/>
            <person name="Peeters S.H."/>
            <person name="Heuer A."/>
            <person name="Rast P."/>
            <person name="Oberbeckmann S."/>
            <person name="Bunk B."/>
            <person name="Jeske O."/>
            <person name="Meyerdierks A."/>
            <person name="Storesund J.E."/>
            <person name="Kallscheuer N."/>
            <person name="Luecker S."/>
            <person name="Lage O.M."/>
            <person name="Pohl T."/>
            <person name="Merkel B.J."/>
            <person name="Hornburger P."/>
            <person name="Mueller R.-W."/>
            <person name="Bruemmer F."/>
            <person name="Labrenz M."/>
            <person name="Spormann A.M."/>
            <person name="Op den Camp H."/>
            <person name="Overmann J."/>
            <person name="Amann R."/>
            <person name="Jetten M.S.M."/>
            <person name="Mascher T."/>
            <person name="Medema M.H."/>
            <person name="Devos D.P."/>
            <person name="Kaster A.-K."/>
            <person name="Ovreas L."/>
            <person name="Rohde M."/>
            <person name="Galperin M.Y."/>
            <person name="Jogler C."/>
        </authorList>
    </citation>
    <scope>NUCLEOTIDE SEQUENCE [LARGE SCALE GENOMIC DNA]</scope>
    <source>
        <strain evidence="2 3">Pr1d</strain>
    </source>
</reference>